<proteinExistence type="predicted"/>
<evidence type="ECO:0000313" key="1">
    <source>
        <dbReference type="Proteomes" id="UP000790787"/>
    </source>
</evidence>
<dbReference type="Proteomes" id="UP000790787">
    <property type="component" value="Chromosome 24"/>
</dbReference>
<protein>
    <submittedName>
        <fullName evidence="2">Uncharacterized protein LOC142178055</fullName>
    </submittedName>
</protein>
<reference evidence="2" key="2">
    <citation type="submission" date="2025-08" db="UniProtKB">
        <authorList>
            <consortium name="RefSeq"/>
        </authorList>
    </citation>
    <scope>IDENTIFICATION</scope>
    <source>
        <tissue evidence="2">Leaf</tissue>
    </source>
</reference>
<sequence>MGQQLKLIKRVTKEEVYTALYGIDEIKAPGCDGLNSHFCKKKWATIGDDITTALLRGDVISVGMLYECFDAFSKSLGLKANANILVPDIYITKEDPKDDRSYLWTGGSESSSKALLSWEKACLPKTVGVFNILDVYTWNKASICKLLRNLNKEKGMLWVQWLYMYYGKQQPIWIKAPKQASWVVQKIIKNMLYTRDRLIDWGVIGNASCPLCNELDESTNHLFFSCRVSTEIWQKLLGWQSIYRHAMDWHNKILWAEANAKDIAAGVEIFRMSMATCVYHIRQERNMRVFQEKGRPNQVLIRLIIQVAICRGSKETRLARTIENLNFYP</sequence>
<name>A0AC58U1Y1_TOBAC</name>
<reference evidence="1" key="1">
    <citation type="journal article" date="2014" name="Nat. Commun.">
        <title>The tobacco genome sequence and its comparison with those of tomato and potato.</title>
        <authorList>
            <person name="Sierro N."/>
            <person name="Battey J.N."/>
            <person name="Ouadi S."/>
            <person name="Bakaher N."/>
            <person name="Bovet L."/>
            <person name="Willig A."/>
            <person name="Goepfert S."/>
            <person name="Peitsch M.C."/>
            <person name="Ivanov N.V."/>
        </authorList>
    </citation>
    <scope>NUCLEOTIDE SEQUENCE [LARGE SCALE GENOMIC DNA]</scope>
</reference>
<gene>
    <name evidence="2" type="primary">LOC142178055</name>
</gene>
<accession>A0AC58U1Y1</accession>
<dbReference type="RefSeq" id="XP_075103479.1">
    <property type="nucleotide sequence ID" value="XM_075247378.1"/>
</dbReference>
<evidence type="ECO:0000313" key="2">
    <source>
        <dbReference type="RefSeq" id="XP_075103479.1"/>
    </source>
</evidence>
<organism evidence="1 2">
    <name type="scientific">Nicotiana tabacum</name>
    <name type="common">Common tobacco</name>
    <dbReference type="NCBI Taxonomy" id="4097"/>
    <lineage>
        <taxon>Eukaryota</taxon>
        <taxon>Viridiplantae</taxon>
        <taxon>Streptophyta</taxon>
        <taxon>Embryophyta</taxon>
        <taxon>Tracheophyta</taxon>
        <taxon>Spermatophyta</taxon>
        <taxon>Magnoliopsida</taxon>
        <taxon>eudicotyledons</taxon>
        <taxon>Gunneridae</taxon>
        <taxon>Pentapetalae</taxon>
        <taxon>asterids</taxon>
        <taxon>lamiids</taxon>
        <taxon>Solanales</taxon>
        <taxon>Solanaceae</taxon>
        <taxon>Nicotianoideae</taxon>
        <taxon>Nicotianeae</taxon>
        <taxon>Nicotiana</taxon>
    </lineage>
</organism>
<keyword evidence="1" id="KW-1185">Reference proteome</keyword>